<evidence type="ECO:0000256" key="6">
    <source>
        <dbReference type="ARBA" id="ARBA00023211"/>
    </source>
</evidence>
<comment type="similarity">
    <text evidence="1 12">Belongs to the glycosyl hydrolase 4 family.</text>
</comment>
<keyword evidence="15" id="KW-1185">Reference proteome</keyword>
<evidence type="ECO:0000313" key="14">
    <source>
        <dbReference type="EMBL" id="MDC4240299.1"/>
    </source>
</evidence>
<feature type="active site" description="Proton donor" evidence="8">
    <location>
        <position position="172"/>
    </location>
</feature>
<dbReference type="InterPro" id="IPR036291">
    <property type="entry name" value="NAD(P)-bd_dom_sf"/>
</dbReference>
<dbReference type="AlphaFoldDB" id="A0A9X3XLM2"/>
<comment type="caution">
    <text evidence="14">The sequence shown here is derived from an EMBL/GenBank/DDBJ whole genome shotgun (WGS) entry which is preliminary data.</text>
</comment>
<feature type="binding site" evidence="9">
    <location>
        <position position="148"/>
    </location>
    <ligand>
        <name>substrate</name>
    </ligand>
</feature>
<dbReference type="GO" id="GO:0005975">
    <property type="term" value="P:carbohydrate metabolic process"/>
    <property type="evidence" value="ECO:0007669"/>
    <property type="project" value="InterPro"/>
</dbReference>
<comment type="cofactor">
    <cofactor evidence="12">
        <name>NAD(+)</name>
        <dbReference type="ChEBI" id="CHEBI:57540"/>
    </cofactor>
    <text evidence="12">Binds 1 NAD(+) per subunit.</text>
</comment>
<reference evidence="14" key="1">
    <citation type="submission" date="2022-05" db="EMBL/GenBank/DDBJ databases">
        <title>Draft genome sequence of Clostridium tertium strain CP3 isolated from Peru.</title>
        <authorList>
            <person name="Hurtado R."/>
            <person name="Lima L."/>
            <person name="Sousa T."/>
            <person name="Jaiswal A.K."/>
            <person name="Tiwari S."/>
            <person name="Maturrano L."/>
            <person name="Brenig B."/>
            <person name="Azevedo V."/>
        </authorList>
    </citation>
    <scope>NUCLEOTIDE SEQUENCE</scope>
    <source>
        <strain evidence="14">CP3</strain>
    </source>
</reference>
<organism evidence="14 15">
    <name type="scientific">Clostridium tertium</name>
    <dbReference type="NCBI Taxonomy" id="1559"/>
    <lineage>
        <taxon>Bacteria</taxon>
        <taxon>Bacillati</taxon>
        <taxon>Bacillota</taxon>
        <taxon>Clostridia</taxon>
        <taxon>Eubacteriales</taxon>
        <taxon>Clostridiaceae</taxon>
        <taxon>Clostridium</taxon>
    </lineage>
</organism>
<dbReference type="GO" id="GO:0004553">
    <property type="term" value="F:hydrolase activity, hydrolyzing O-glycosyl compounds"/>
    <property type="evidence" value="ECO:0007669"/>
    <property type="project" value="InterPro"/>
</dbReference>
<feature type="binding site" evidence="9">
    <location>
        <position position="283"/>
    </location>
    <ligand>
        <name>substrate</name>
    </ligand>
</feature>
<dbReference type="SUPFAM" id="SSF51735">
    <property type="entry name" value="NAD(P)-binding Rossmann-fold domains"/>
    <property type="match status" value="1"/>
</dbReference>
<keyword evidence="10" id="KW-0170">Cobalt</keyword>
<keyword evidence="7 12" id="KW-0326">Glycosidase</keyword>
<dbReference type="InterPro" id="IPR001088">
    <property type="entry name" value="Glyco_hydro_4"/>
</dbReference>
<sequence>MRSSNIITITGAGSARTPALVGSLVKLKDRFPLKKIIFYDIDNERTSKMEDYIRLVLKTYSNETEVVFTTDPDVAYEKTDFVFCQMRVGKNEMRSFDEKIPLKHGLVGQETCGPGGFAYGMRSLGAMVEMVNQVRKHSKDTWILNYTNPAAIVALGLDKVFPDDKRILNLCDQPYSLMRSYAKILGVEQKNLRATYFGLNHFGWFTELKDVDGNDYFDKLRTYLRDYDFKPYNAEQRSKSWLDTYLRVNKYMNFFDEYIPTTYLQYYFFAEEIVAESDPNYTRADEAKDSREKEVWDICSKATNANSIDDVEIITNSVFGDLMIELAESIAYDLHNEFILMSRNNDIITNFSKDAIVEVSGTVGKDGAHPYKYGEIKPFYKGLMEGQHAYELLTVEAFLEKNYTKALQALTLNRTIVNPEKAKAVLDDLMEKNKDFWYLT</sequence>
<evidence type="ECO:0000256" key="4">
    <source>
        <dbReference type="ARBA" id="ARBA00022801"/>
    </source>
</evidence>
<keyword evidence="5 12" id="KW-0520">NAD</keyword>
<dbReference type="Gene3D" id="3.40.50.720">
    <property type="entry name" value="NAD(P)-binding Rossmann-like Domain"/>
    <property type="match status" value="1"/>
</dbReference>
<feature type="site" description="Increases basicity of active site Tyr" evidence="11">
    <location>
        <position position="110"/>
    </location>
</feature>
<dbReference type="GO" id="GO:0016616">
    <property type="term" value="F:oxidoreductase activity, acting on the CH-OH group of donors, NAD or NADP as acceptor"/>
    <property type="evidence" value="ECO:0007669"/>
    <property type="project" value="InterPro"/>
</dbReference>
<feature type="binding site" evidence="9">
    <location>
        <position position="94"/>
    </location>
    <ligand>
        <name>substrate</name>
    </ligand>
</feature>
<dbReference type="EMBL" id="JAMRYU010000008">
    <property type="protein sequence ID" value="MDC4240299.1"/>
    <property type="molecule type" value="Genomic_DNA"/>
</dbReference>
<dbReference type="PANTHER" id="PTHR32092">
    <property type="entry name" value="6-PHOSPHO-BETA-GLUCOSIDASE-RELATED"/>
    <property type="match status" value="1"/>
</dbReference>
<evidence type="ECO:0000256" key="2">
    <source>
        <dbReference type="ARBA" id="ARBA00011881"/>
    </source>
</evidence>
<evidence type="ECO:0000256" key="9">
    <source>
        <dbReference type="PIRSR" id="PIRSR601088-2"/>
    </source>
</evidence>
<dbReference type="InterPro" id="IPR015955">
    <property type="entry name" value="Lactate_DH/Glyco_Ohase_4_C"/>
</dbReference>
<dbReference type="Gene3D" id="3.90.110.10">
    <property type="entry name" value="Lactate dehydrogenase/glycoside hydrolase, family 4, C-terminal"/>
    <property type="match status" value="1"/>
</dbReference>
<comment type="subunit">
    <text evidence="2">Homotetramer.</text>
</comment>
<dbReference type="PANTHER" id="PTHR32092:SF14">
    <property type="entry name" value="MALTOSE-6'-PHOSPHATE GLUCOSIDASE"/>
    <property type="match status" value="1"/>
</dbReference>
<evidence type="ECO:0000259" key="13">
    <source>
        <dbReference type="Pfam" id="PF11975"/>
    </source>
</evidence>
<keyword evidence="3 10" id="KW-0479">Metal-binding</keyword>
<protein>
    <submittedName>
        <fullName evidence="14">6-phospho-alpha-glucosidase</fullName>
    </submittedName>
</protein>
<feature type="binding site" evidence="10">
    <location>
        <position position="201"/>
    </location>
    <ligand>
        <name>Mn(2+)</name>
        <dbReference type="ChEBI" id="CHEBI:29035"/>
    </ligand>
</feature>
<feature type="domain" description="Glycosyl hydrolase family 4 C-terminal" evidence="13">
    <location>
        <begin position="196"/>
        <end position="415"/>
    </location>
</feature>
<proteinExistence type="inferred from homology"/>
<evidence type="ECO:0000256" key="8">
    <source>
        <dbReference type="PIRSR" id="PIRSR601088-1"/>
    </source>
</evidence>
<keyword evidence="6 10" id="KW-0464">Manganese</keyword>
<feature type="active site" description="Proton acceptor" evidence="8">
    <location>
        <position position="263"/>
    </location>
</feature>
<dbReference type="InterPro" id="IPR022616">
    <property type="entry name" value="Glyco_hydro_4_C"/>
</dbReference>
<evidence type="ECO:0000256" key="1">
    <source>
        <dbReference type="ARBA" id="ARBA00010141"/>
    </source>
</evidence>
<keyword evidence="10" id="KW-0533">Nickel</keyword>
<dbReference type="SUPFAM" id="SSF56327">
    <property type="entry name" value="LDH C-terminal domain-like"/>
    <property type="match status" value="1"/>
</dbReference>
<evidence type="ECO:0000256" key="11">
    <source>
        <dbReference type="PIRSR" id="PIRSR601088-4"/>
    </source>
</evidence>
<dbReference type="GO" id="GO:0046872">
    <property type="term" value="F:metal ion binding"/>
    <property type="evidence" value="ECO:0007669"/>
    <property type="project" value="UniProtKB-KW"/>
</dbReference>
<name>A0A9X3XLM2_9CLOT</name>
<keyword evidence="4 12" id="KW-0378">Hydrolase</keyword>
<evidence type="ECO:0000256" key="12">
    <source>
        <dbReference type="RuleBase" id="RU361152"/>
    </source>
</evidence>
<keyword evidence="10" id="KW-0408">Iron</keyword>
<evidence type="ECO:0000256" key="10">
    <source>
        <dbReference type="PIRSR" id="PIRSR601088-3"/>
    </source>
</evidence>
<evidence type="ECO:0000256" key="3">
    <source>
        <dbReference type="ARBA" id="ARBA00022723"/>
    </source>
</evidence>
<dbReference type="RefSeq" id="WP_172617185.1">
    <property type="nucleotide sequence ID" value="NZ_CAJMCA010000199.1"/>
</dbReference>
<dbReference type="Pfam" id="PF11975">
    <property type="entry name" value="Glyco_hydro_4C"/>
    <property type="match status" value="1"/>
</dbReference>
<dbReference type="PRINTS" id="PR00732">
    <property type="entry name" value="GLHYDRLASE4"/>
</dbReference>
<dbReference type="Proteomes" id="UP001141183">
    <property type="component" value="Unassembled WGS sequence"/>
</dbReference>
<evidence type="ECO:0000313" key="15">
    <source>
        <dbReference type="Proteomes" id="UP001141183"/>
    </source>
</evidence>
<feature type="binding site" evidence="10">
    <location>
        <position position="171"/>
    </location>
    <ligand>
        <name>Mn(2+)</name>
        <dbReference type="ChEBI" id="CHEBI:29035"/>
    </ligand>
</feature>
<accession>A0A9X3XLM2</accession>
<evidence type="ECO:0000256" key="5">
    <source>
        <dbReference type="ARBA" id="ARBA00023027"/>
    </source>
</evidence>
<evidence type="ECO:0000256" key="7">
    <source>
        <dbReference type="ARBA" id="ARBA00023295"/>
    </source>
</evidence>
<gene>
    <name evidence="14" type="ORF">NE398_08980</name>
</gene>
<dbReference type="Pfam" id="PF02056">
    <property type="entry name" value="Glyco_hydro_4"/>
    <property type="match status" value="1"/>
</dbReference>